<proteinExistence type="predicted"/>
<organism evidence="1 2">
    <name type="scientific">Pleuronectes platessa</name>
    <name type="common">European plaice</name>
    <dbReference type="NCBI Taxonomy" id="8262"/>
    <lineage>
        <taxon>Eukaryota</taxon>
        <taxon>Metazoa</taxon>
        <taxon>Chordata</taxon>
        <taxon>Craniata</taxon>
        <taxon>Vertebrata</taxon>
        <taxon>Euteleostomi</taxon>
        <taxon>Actinopterygii</taxon>
        <taxon>Neopterygii</taxon>
        <taxon>Teleostei</taxon>
        <taxon>Neoteleostei</taxon>
        <taxon>Acanthomorphata</taxon>
        <taxon>Carangaria</taxon>
        <taxon>Pleuronectiformes</taxon>
        <taxon>Pleuronectoidei</taxon>
        <taxon>Pleuronectidae</taxon>
        <taxon>Pleuronectes</taxon>
    </lineage>
</organism>
<dbReference type="Proteomes" id="UP001153269">
    <property type="component" value="Unassembled WGS sequence"/>
</dbReference>
<gene>
    <name evidence="1" type="ORF">PLEPLA_LOCUS19035</name>
</gene>
<protein>
    <submittedName>
        <fullName evidence="1">Uncharacterized protein</fullName>
    </submittedName>
</protein>
<keyword evidence="2" id="KW-1185">Reference proteome</keyword>
<evidence type="ECO:0000313" key="2">
    <source>
        <dbReference type="Proteomes" id="UP001153269"/>
    </source>
</evidence>
<evidence type="ECO:0000313" key="1">
    <source>
        <dbReference type="EMBL" id="CAB1431039.1"/>
    </source>
</evidence>
<dbReference type="AlphaFoldDB" id="A0A9N7UIS8"/>
<reference evidence="1" key="1">
    <citation type="submission" date="2020-03" db="EMBL/GenBank/DDBJ databases">
        <authorList>
            <person name="Weist P."/>
        </authorList>
    </citation>
    <scope>NUCLEOTIDE SEQUENCE</scope>
</reference>
<accession>A0A9N7UIS8</accession>
<comment type="caution">
    <text evidence="1">The sequence shown here is derived from an EMBL/GenBank/DDBJ whole genome shotgun (WGS) entry which is preliminary data.</text>
</comment>
<sequence length="253" mass="29262">MSAARKELQQVLCRYVTDTLIYIDTVRGFCEDVSKWGLRREGELNMMKDIKERVDSIRLHFNHVSKSEQKRKALGEYLKSKLTQVTADSRRAKLQEELDAVLKETLVGLAKLEYFLDAVEKLAVTSLHVFTENQTLCLPKGITLDCIQVVITVARLICPLLLEFKRDAQVFFLPRLQNVEVLSYELDKYIRTTQTICEMLGKSDFHSKMTTETVVNFDVDLSEDDMRRMLDHINQLDEISLLLIRASLDARRT</sequence>
<dbReference type="EMBL" id="CADEAL010001301">
    <property type="protein sequence ID" value="CAB1431039.1"/>
    <property type="molecule type" value="Genomic_DNA"/>
</dbReference>
<name>A0A9N7UIS8_PLEPL</name>